<keyword evidence="1 4" id="KW-0808">Transferase</keyword>
<evidence type="ECO:0000313" key="4">
    <source>
        <dbReference type="EMBL" id="KKS09151.1"/>
    </source>
</evidence>
<organism evidence="4 5">
    <name type="scientific">candidate division CPR2 bacterium GW2011_GWC1_41_48</name>
    <dbReference type="NCBI Taxonomy" id="1618344"/>
    <lineage>
        <taxon>Bacteria</taxon>
        <taxon>Bacteria division CPR2</taxon>
    </lineage>
</organism>
<dbReference type="GO" id="GO:0005886">
    <property type="term" value="C:plasma membrane"/>
    <property type="evidence" value="ECO:0007669"/>
    <property type="project" value="TreeGrafter"/>
</dbReference>
<dbReference type="CDD" id="cd07989">
    <property type="entry name" value="LPLAT_AGPAT-like"/>
    <property type="match status" value="1"/>
</dbReference>
<dbReference type="AlphaFoldDB" id="A0A0G0YHZ3"/>
<keyword evidence="2 4" id="KW-0012">Acyltransferase</keyword>
<comment type="caution">
    <text evidence="4">The sequence shown here is derived from an EMBL/GenBank/DDBJ whole genome shotgun (WGS) entry which is preliminary data.</text>
</comment>
<dbReference type="EMBL" id="LCBL01000003">
    <property type="protein sequence ID" value="KKS09151.1"/>
    <property type="molecule type" value="Genomic_DNA"/>
</dbReference>
<dbReference type="SUPFAM" id="SSF69593">
    <property type="entry name" value="Glycerol-3-phosphate (1)-acyltransferase"/>
    <property type="match status" value="1"/>
</dbReference>
<dbReference type="Pfam" id="PF01553">
    <property type="entry name" value="Acyltransferase"/>
    <property type="match status" value="1"/>
</dbReference>
<dbReference type="GO" id="GO:0003841">
    <property type="term" value="F:1-acylglycerol-3-phosphate O-acyltransferase activity"/>
    <property type="evidence" value="ECO:0007669"/>
    <property type="project" value="TreeGrafter"/>
</dbReference>
<proteinExistence type="predicted"/>
<dbReference type="PANTHER" id="PTHR10434">
    <property type="entry name" value="1-ACYL-SN-GLYCEROL-3-PHOSPHATE ACYLTRANSFERASE"/>
    <property type="match status" value="1"/>
</dbReference>
<protein>
    <submittedName>
        <fullName evidence="4">1-acyl-sn-glycerol-3-phosphate acyltransferase</fullName>
    </submittedName>
</protein>
<evidence type="ECO:0000256" key="1">
    <source>
        <dbReference type="ARBA" id="ARBA00022679"/>
    </source>
</evidence>
<sequence length="206" mass="24072">MLYRVLKILLSPLIKLFWIERVEGKHNIPRKGPIIIAANHASYLDFAFLGAAVRRRLFFLAADWIYRNPFFRFIMRITGQIKVDRFSKDKKMVYQAAADVLGRGHILVLFPEGTRSYDGKPLKAYRGVARMALQNQVDILPVAIENSHHVFGRHHKFPRIKRICRVKFLEPISYKEIADKTPEEIVHDILMPEIAREIGHEYEHKT</sequence>
<evidence type="ECO:0000259" key="3">
    <source>
        <dbReference type="SMART" id="SM00563"/>
    </source>
</evidence>
<dbReference type="PANTHER" id="PTHR10434:SF11">
    <property type="entry name" value="1-ACYL-SN-GLYCEROL-3-PHOSPHATE ACYLTRANSFERASE"/>
    <property type="match status" value="1"/>
</dbReference>
<evidence type="ECO:0000313" key="5">
    <source>
        <dbReference type="Proteomes" id="UP000033869"/>
    </source>
</evidence>
<accession>A0A0G0YHZ3</accession>
<gene>
    <name evidence="4" type="ORF">UU65_C0003G0206</name>
</gene>
<name>A0A0G0YHZ3_UNCC2</name>
<feature type="domain" description="Phospholipid/glycerol acyltransferase" evidence="3">
    <location>
        <begin position="34"/>
        <end position="147"/>
    </location>
</feature>
<dbReference type="InterPro" id="IPR002123">
    <property type="entry name" value="Plipid/glycerol_acylTrfase"/>
</dbReference>
<dbReference type="SMART" id="SM00563">
    <property type="entry name" value="PlsC"/>
    <property type="match status" value="1"/>
</dbReference>
<evidence type="ECO:0000256" key="2">
    <source>
        <dbReference type="ARBA" id="ARBA00023315"/>
    </source>
</evidence>
<dbReference type="Proteomes" id="UP000033869">
    <property type="component" value="Unassembled WGS sequence"/>
</dbReference>
<reference evidence="4 5" key="1">
    <citation type="journal article" date="2015" name="Nature">
        <title>rRNA introns, odd ribosomes, and small enigmatic genomes across a large radiation of phyla.</title>
        <authorList>
            <person name="Brown C.T."/>
            <person name="Hug L.A."/>
            <person name="Thomas B.C."/>
            <person name="Sharon I."/>
            <person name="Castelle C.J."/>
            <person name="Singh A."/>
            <person name="Wilkins M.J."/>
            <person name="Williams K.H."/>
            <person name="Banfield J.F."/>
        </authorList>
    </citation>
    <scope>NUCLEOTIDE SEQUENCE [LARGE SCALE GENOMIC DNA]</scope>
</reference>
<dbReference type="GO" id="GO:0006654">
    <property type="term" value="P:phosphatidic acid biosynthetic process"/>
    <property type="evidence" value="ECO:0007669"/>
    <property type="project" value="TreeGrafter"/>
</dbReference>